<evidence type="ECO:0000256" key="1">
    <source>
        <dbReference type="SAM" id="SignalP"/>
    </source>
</evidence>
<evidence type="ECO:0000313" key="2">
    <source>
        <dbReference type="EMBL" id="KKO98014.1"/>
    </source>
</evidence>
<dbReference type="Proteomes" id="UP000034112">
    <property type="component" value="Unassembled WGS sequence"/>
</dbReference>
<keyword evidence="1" id="KW-0732">Signal</keyword>
<dbReference type="EMBL" id="JOKZ01000473">
    <property type="protein sequence ID" value="KKO98014.1"/>
    <property type="molecule type" value="Genomic_DNA"/>
</dbReference>
<gene>
    <name evidence="2" type="ORF">THAR02_09877</name>
</gene>
<sequence>MKAAIVLSFVAAAMAAVINERTNGCNADNCARAVTGTRDGLLPITSRQADCSSFMRATVTPKATTTTITITVDPEVTPKAKRAVANASAVTVYPTFIPDYADNCPNGAGYSSACSCWGITATTTTAATPTQTEIVTVTQSYCEL</sequence>
<name>A0A0F9X040_TRIHA</name>
<comment type="caution">
    <text evidence="2">The sequence shown here is derived from an EMBL/GenBank/DDBJ whole genome shotgun (WGS) entry which is preliminary data.</text>
</comment>
<proteinExistence type="predicted"/>
<evidence type="ECO:0000313" key="3">
    <source>
        <dbReference type="Proteomes" id="UP000034112"/>
    </source>
</evidence>
<feature type="chain" id="PRO_5013085201" description="SSCRP protein" evidence="1">
    <location>
        <begin position="16"/>
        <end position="144"/>
    </location>
</feature>
<dbReference type="OrthoDB" id="5596743at2759"/>
<evidence type="ECO:0008006" key="4">
    <source>
        <dbReference type="Google" id="ProtNLM"/>
    </source>
</evidence>
<dbReference type="OMA" id="TSDYCED"/>
<feature type="signal peptide" evidence="1">
    <location>
        <begin position="1"/>
        <end position="15"/>
    </location>
</feature>
<protein>
    <recommendedName>
        <fullName evidence="4">SSCRP protein</fullName>
    </recommendedName>
</protein>
<accession>A0A0F9X040</accession>
<dbReference type="AlphaFoldDB" id="A0A0F9X040"/>
<reference evidence="3" key="1">
    <citation type="journal article" date="2015" name="Genome Announc.">
        <title>Draft whole-genome sequence of the biocontrol agent Trichoderma harzianum T6776.</title>
        <authorList>
            <person name="Baroncelli R."/>
            <person name="Piaggeschi G."/>
            <person name="Fiorini L."/>
            <person name="Bertolini E."/>
            <person name="Zapparata A."/>
            <person name="Pe M.E."/>
            <person name="Sarrocco S."/>
            <person name="Vannacci G."/>
        </authorList>
    </citation>
    <scope>NUCLEOTIDE SEQUENCE [LARGE SCALE GENOMIC DNA]</scope>
    <source>
        <strain evidence="3">T6776</strain>
    </source>
</reference>
<organism evidence="2 3">
    <name type="scientific">Trichoderma harzianum</name>
    <name type="common">Hypocrea lixii</name>
    <dbReference type="NCBI Taxonomy" id="5544"/>
    <lineage>
        <taxon>Eukaryota</taxon>
        <taxon>Fungi</taxon>
        <taxon>Dikarya</taxon>
        <taxon>Ascomycota</taxon>
        <taxon>Pezizomycotina</taxon>
        <taxon>Sordariomycetes</taxon>
        <taxon>Hypocreomycetidae</taxon>
        <taxon>Hypocreales</taxon>
        <taxon>Hypocreaceae</taxon>
        <taxon>Trichoderma</taxon>
    </lineage>
</organism>